<dbReference type="EMBL" id="JAKFHA010000010">
    <property type="protein sequence ID" value="MCF2529363.1"/>
    <property type="molecule type" value="Genomic_DNA"/>
</dbReference>
<dbReference type="Pfam" id="PF22733">
    <property type="entry name" value="NNH1"/>
    <property type="match status" value="1"/>
</dbReference>
<accession>A0AA41U015</accession>
<dbReference type="AlphaFoldDB" id="A0AA41U015"/>
<dbReference type="Gene3D" id="3.40.50.300">
    <property type="entry name" value="P-loop containing nucleotide triphosphate hydrolases"/>
    <property type="match status" value="1"/>
</dbReference>
<reference evidence="2" key="1">
    <citation type="submission" date="2022-01" db="EMBL/GenBank/DDBJ databases">
        <title>Genome-Based Taxonomic Classification of the Phylum Actinobacteria.</title>
        <authorList>
            <person name="Gao Y."/>
        </authorList>
    </citation>
    <scope>NUCLEOTIDE SEQUENCE</scope>
    <source>
        <strain evidence="2">KLBMP 8922</strain>
    </source>
</reference>
<dbReference type="Proteomes" id="UP001165378">
    <property type="component" value="Unassembled WGS sequence"/>
</dbReference>
<dbReference type="RefSeq" id="WP_235053610.1">
    <property type="nucleotide sequence ID" value="NZ_JAKFHA010000010.1"/>
</dbReference>
<evidence type="ECO:0000313" key="3">
    <source>
        <dbReference type="Proteomes" id="UP001165378"/>
    </source>
</evidence>
<dbReference type="PANTHER" id="PTHR46844">
    <property type="entry name" value="SLR5058 PROTEIN"/>
    <property type="match status" value="1"/>
</dbReference>
<sequence length="895" mass="100393">MPDPATVRVATAAAQVLGRQLYKRHKLAQRAVDKDAFDKIVDKLARDSDDLRAAEFRGLPDNEWNAAAECLKAAFELVGEMDARVPLSQAMNPVRLAEWLRNLAPGLPAAYSLVPAARGAYERLSVLACTAVVEFVRSHPEFPLQADIEQLERLERIERHVGPPDDEALAAFERRYLAAVDRQLNRLELFGVTLRDRDFHYPMSTAYISVAAQSEDTTRLRTSSAGPLRIEEVLGDRRRILLRGEAGSGKTTLMQRLALWAAQDTFPPDLRDWAGTVPFFLPLRHFSFTGAPPRPEDFLDYTSPLLRDEMPVHWVRDLLAAGRALVLIDGVDELPVDQRERMRREWLRELCAMYPRSRFVVSSRPSAIGESWLGEYGFGCASLQPMNLSDQREFVAHWHSAVAEYQKTPREPDVEADLIAKLTTRRHLRRLASNPLLCALICALHHERRMQLPEDRIKLYEAALEMLVVRRDSVRGVRAAEGVVVGEREQEILLQKLAYWMIRNGLTEASREDALERVTGYLAGTAHGTDDPEAVLRHLIVRSGVLREPGPGRVDFVHRTFQEFLAAREALDAGDINILLKNCDKDDQWREVVVMAVGLGREHERNRLIRGLLKRAADVKNRHAALTLIAADAIGNAPAIDPLLRSEVTEQAGRLLPPRSSETANALAALGESVLDLMPAYDGSIEGTMQHVTALLLMVGGEAAIDLLGSYARQYPWSAPPPHDTATLARLFWDSSSTDQAAYITRVLRHVPYPELQLVTATTPLELRLYAQIPGIQWLNLDHSIPLSPGCLEGFHDLNSLVLHGPEVESDDYPGDLLEALRDCPKLRRLHFLGSLRRARLVVDGELFELELMDQNDAALPERVTLTYPRLPPEIVVRGHGVRLLYTGRTPRRRA</sequence>
<comment type="caution">
    <text evidence="2">The sequence shown here is derived from an EMBL/GenBank/DDBJ whole genome shotgun (WGS) entry which is preliminary data.</text>
</comment>
<dbReference type="InterPro" id="IPR054547">
    <property type="entry name" value="NNH1"/>
</dbReference>
<dbReference type="SUPFAM" id="SSF52540">
    <property type="entry name" value="P-loop containing nucleoside triphosphate hydrolases"/>
    <property type="match status" value="1"/>
</dbReference>
<evidence type="ECO:0000313" key="2">
    <source>
        <dbReference type="EMBL" id="MCF2529363.1"/>
    </source>
</evidence>
<gene>
    <name evidence="2" type="ORF">LZ495_19385</name>
</gene>
<organism evidence="2 3">
    <name type="scientific">Yinghuangia soli</name>
    <dbReference type="NCBI Taxonomy" id="2908204"/>
    <lineage>
        <taxon>Bacteria</taxon>
        <taxon>Bacillati</taxon>
        <taxon>Actinomycetota</taxon>
        <taxon>Actinomycetes</taxon>
        <taxon>Kitasatosporales</taxon>
        <taxon>Streptomycetaceae</taxon>
        <taxon>Yinghuangia</taxon>
    </lineage>
</organism>
<protein>
    <submittedName>
        <fullName evidence="2">NACHT domain-containing protein</fullName>
    </submittedName>
</protein>
<evidence type="ECO:0000259" key="1">
    <source>
        <dbReference type="PROSITE" id="PS50837"/>
    </source>
</evidence>
<dbReference type="PROSITE" id="PS50837">
    <property type="entry name" value="NACHT"/>
    <property type="match status" value="1"/>
</dbReference>
<dbReference type="PANTHER" id="PTHR46844:SF1">
    <property type="entry name" value="SLR5058 PROTEIN"/>
    <property type="match status" value="1"/>
</dbReference>
<feature type="domain" description="NACHT" evidence="1">
    <location>
        <begin position="238"/>
        <end position="572"/>
    </location>
</feature>
<proteinExistence type="predicted"/>
<dbReference type="InterPro" id="IPR027417">
    <property type="entry name" value="P-loop_NTPase"/>
</dbReference>
<keyword evidence="3" id="KW-1185">Reference proteome</keyword>
<dbReference type="Pfam" id="PF05729">
    <property type="entry name" value="NACHT"/>
    <property type="match status" value="1"/>
</dbReference>
<name>A0AA41U015_9ACTN</name>
<dbReference type="InterPro" id="IPR007111">
    <property type="entry name" value="NACHT_NTPase"/>
</dbReference>